<accession>A0ABR2C6H3</accession>
<feature type="compositionally biased region" description="Basic and acidic residues" evidence="1">
    <location>
        <begin position="132"/>
        <end position="142"/>
    </location>
</feature>
<evidence type="ECO:0000313" key="2">
    <source>
        <dbReference type="EMBL" id="KAK8515017.1"/>
    </source>
</evidence>
<dbReference type="EMBL" id="JBBPBM010000065">
    <property type="protein sequence ID" value="KAK8515017.1"/>
    <property type="molecule type" value="Genomic_DNA"/>
</dbReference>
<feature type="region of interest" description="Disordered" evidence="1">
    <location>
        <begin position="132"/>
        <end position="153"/>
    </location>
</feature>
<reference evidence="2 3" key="1">
    <citation type="journal article" date="2024" name="G3 (Bethesda)">
        <title>Genome assembly of Hibiscus sabdariffa L. provides insights into metabolisms of medicinal natural products.</title>
        <authorList>
            <person name="Kim T."/>
        </authorList>
    </citation>
    <scope>NUCLEOTIDE SEQUENCE [LARGE SCALE GENOMIC DNA]</scope>
    <source>
        <strain evidence="2">TK-2024</strain>
        <tissue evidence="2">Old leaves</tissue>
    </source>
</reference>
<keyword evidence="3" id="KW-1185">Reference proteome</keyword>
<protein>
    <submittedName>
        <fullName evidence="2">Uncharacterized protein</fullName>
    </submittedName>
</protein>
<evidence type="ECO:0000256" key="1">
    <source>
        <dbReference type="SAM" id="MobiDB-lite"/>
    </source>
</evidence>
<organism evidence="2 3">
    <name type="scientific">Hibiscus sabdariffa</name>
    <name type="common">roselle</name>
    <dbReference type="NCBI Taxonomy" id="183260"/>
    <lineage>
        <taxon>Eukaryota</taxon>
        <taxon>Viridiplantae</taxon>
        <taxon>Streptophyta</taxon>
        <taxon>Embryophyta</taxon>
        <taxon>Tracheophyta</taxon>
        <taxon>Spermatophyta</taxon>
        <taxon>Magnoliopsida</taxon>
        <taxon>eudicotyledons</taxon>
        <taxon>Gunneridae</taxon>
        <taxon>Pentapetalae</taxon>
        <taxon>rosids</taxon>
        <taxon>malvids</taxon>
        <taxon>Malvales</taxon>
        <taxon>Malvaceae</taxon>
        <taxon>Malvoideae</taxon>
        <taxon>Hibiscus</taxon>
    </lineage>
</organism>
<gene>
    <name evidence="2" type="ORF">V6N12_001182</name>
</gene>
<sequence length="195" mass="21645">MDALRLQWVGSDFIEDSFFPRKTAERPVLDCMDALSNSTPYYSSSRILPSKPGSGMVIAVKRFIQEVFQDYNDSNNSCPTVRIIAFQEIDLGSTPGKRIITIVISSAYLRLQFLSIPACRTNMPAVVKAQEQLRDSGDDKEGPWNASVPSSHLSSRLSITDMNHHGTPPGLEKAVQPNGTVDDNSQCLFKHKFHS</sequence>
<evidence type="ECO:0000313" key="3">
    <source>
        <dbReference type="Proteomes" id="UP001472677"/>
    </source>
</evidence>
<dbReference type="Proteomes" id="UP001472677">
    <property type="component" value="Unassembled WGS sequence"/>
</dbReference>
<name>A0ABR2C6H3_9ROSI</name>
<proteinExistence type="predicted"/>
<comment type="caution">
    <text evidence="2">The sequence shown here is derived from an EMBL/GenBank/DDBJ whole genome shotgun (WGS) entry which is preliminary data.</text>
</comment>